<name>A0A1L3LPD5_9HYPH</name>
<evidence type="ECO:0000259" key="1">
    <source>
        <dbReference type="Pfam" id="PF09500"/>
    </source>
</evidence>
<accession>A0A1L3LPD5</accession>
<protein>
    <submittedName>
        <fullName evidence="2">Thioesterase domain-containing protein</fullName>
    </submittedName>
</protein>
<dbReference type="NCBIfam" id="TIGR02447">
    <property type="entry name" value="yiiD_Cterm"/>
    <property type="match status" value="1"/>
</dbReference>
<dbReference type="InterPro" id="IPR012660">
    <property type="entry name" value="YiiD_C"/>
</dbReference>
<gene>
    <name evidence="2" type="ORF">SAMCFNEI73_Ch2686</name>
</gene>
<keyword evidence="3" id="KW-1185">Reference proteome</keyword>
<dbReference type="AlphaFoldDB" id="A0A1L3LPD5"/>
<evidence type="ECO:0000313" key="2">
    <source>
        <dbReference type="EMBL" id="APG91962.1"/>
    </source>
</evidence>
<dbReference type="SUPFAM" id="SSF54637">
    <property type="entry name" value="Thioesterase/thiol ester dehydrase-isomerase"/>
    <property type="match status" value="1"/>
</dbReference>
<evidence type="ECO:0000313" key="3">
    <source>
        <dbReference type="Proteomes" id="UP000182306"/>
    </source>
</evidence>
<dbReference type="Proteomes" id="UP000182306">
    <property type="component" value="Chromosome"/>
</dbReference>
<proteinExistence type="predicted"/>
<reference evidence="2 3" key="1">
    <citation type="submission" date="2015-10" db="EMBL/GenBank/DDBJ databases">
        <title>Genomic differences between typical nodule nitrogen-fixing rhizobial strains and those coming from bean seeds.</title>
        <authorList>
            <person name="Peralta H."/>
            <person name="Aguilar-Vera A."/>
            <person name="Diaz R."/>
            <person name="Mora Y."/>
            <person name="Martinez-Batallar G."/>
            <person name="Salazar E."/>
            <person name="Vargas-Lagunas C."/>
            <person name="Encarnacion S."/>
            <person name="Girard L."/>
            <person name="Mora J."/>
        </authorList>
    </citation>
    <scope>NUCLEOTIDE SEQUENCE [LARGE SCALE GENOMIC DNA]</scope>
    <source>
        <strain evidence="2 3">CFNEI 73</strain>
    </source>
</reference>
<dbReference type="STRING" id="194963.SAMCFNEI73_Ch2686"/>
<dbReference type="KEGG" id="same:SAMCFNEI73_Ch2686"/>
<organism evidence="2 3">
    <name type="scientific">Sinorhizobium americanum</name>
    <dbReference type="NCBI Taxonomy" id="194963"/>
    <lineage>
        <taxon>Bacteria</taxon>
        <taxon>Pseudomonadati</taxon>
        <taxon>Pseudomonadota</taxon>
        <taxon>Alphaproteobacteria</taxon>
        <taxon>Hyphomicrobiales</taxon>
        <taxon>Rhizobiaceae</taxon>
        <taxon>Sinorhizobium/Ensifer group</taxon>
        <taxon>Sinorhizobium</taxon>
    </lineage>
</organism>
<dbReference type="InterPro" id="IPR029069">
    <property type="entry name" value="HotDog_dom_sf"/>
</dbReference>
<dbReference type="EMBL" id="CP013107">
    <property type="protein sequence ID" value="APG91962.1"/>
    <property type="molecule type" value="Genomic_DNA"/>
</dbReference>
<dbReference type="Pfam" id="PF09500">
    <property type="entry name" value="YiiD_C"/>
    <property type="match status" value="1"/>
</dbReference>
<sequence length="216" mass="23311">MESEYIVKGMGVFLVQGVVAGTGDRSYRCCAGSIGSGHLYQSEREFAPMLARLLRYDGSTMTPSELQAYLRTHIPLSAAMQVEVESAEWDHVLLRAPLAPNINHRDTVFGGSASALSILAAWSLLHVRLRSSGIASRLVIQSNRMDYLRPIGGSFSARSSLEEADQWPGFLRLLERRGRARLTVTADLMGEGDVAGLFSGEFVALGYGNASTDGGG</sequence>
<dbReference type="Gene3D" id="3.10.129.10">
    <property type="entry name" value="Hotdog Thioesterase"/>
    <property type="match status" value="1"/>
</dbReference>
<feature type="domain" description="Thioesterase putative" evidence="1">
    <location>
        <begin position="65"/>
        <end position="205"/>
    </location>
</feature>